<feature type="region of interest" description="Disordered" evidence="6">
    <location>
        <begin position="487"/>
        <end position="552"/>
    </location>
</feature>
<comment type="similarity">
    <text evidence="1">Belongs to the replication factor A protein 1 family.</text>
</comment>
<dbReference type="CDD" id="cd04476">
    <property type="entry name" value="RPA1_DBD_C"/>
    <property type="match status" value="1"/>
</dbReference>
<feature type="compositionally biased region" description="Basic and acidic residues" evidence="6">
    <location>
        <begin position="524"/>
        <end position="541"/>
    </location>
</feature>
<evidence type="ECO:0000256" key="1">
    <source>
        <dbReference type="ARBA" id="ARBA00005690"/>
    </source>
</evidence>
<dbReference type="SUPFAM" id="SSF50249">
    <property type="entry name" value="Nucleic acid-binding proteins"/>
    <property type="match status" value="2"/>
</dbReference>
<feature type="compositionally biased region" description="Basic and acidic residues" evidence="6">
    <location>
        <begin position="731"/>
        <end position="745"/>
    </location>
</feature>
<feature type="compositionally biased region" description="Polar residues" evidence="6">
    <location>
        <begin position="649"/>
        <end position="676"/>
    </location>
</feature>
<reference evidence="9" key="1">
    <citation type="submission" date="2021-01" db="EMBL/GenBank/DDBJ databases">
        <authorList>
            <person name="Bezrukov I."/>
        </authorList>
    </citation>
    <scope>NUCLEOTIDE SEQUENCE</scope>
</reference>
<dbReference type="PANTHER" id="PTHR47165:SF4">
    <property type="entry name" value="OS03G0429900 PROTEIN"/>
    <property type="match status" value="1"/>
</dbReference>
<dbReference type="Gene3D" id="2.40.50.140">
    <property type="entry name" value="Nucleic acid-binding proteins"/>
    <property type="match status" value="2"/>
</dbReference>
<dbReference type="InterPro" id="IPR047192">
    <property type="entry name" value="Euk_RPA1_DBD_C"/>
</dbReference>
<evidence type="ECO:0008006" key="11">
    <source>
        <dbReference type="Google" id="ProtNLM"/>
    </source>
</evidence>
<feature type="compositionally biased region" description="Polar residues" evidence="6">
    <location>
        <begin position="542"/>
        <end position="552"/>
    </location>
</feature>
<dbReference type="Pfam" id="PF08646">
    <property type="entry name" value="Rep_fac-A_C"/>
    <property type="match status" value="1"/>
</dbReference>
<keyword evidence="2" id="KW-0479">Metal-binding</keyword>
<evidence type="ECO:0000256" key="2">
    <source>
        <dbReference type="ARBA" id="ARBA00022723"/>
    </source>
</evidence>
<organism evidence="9 10">
    <name type="scientific">Arabidopsis arenosa</name>
    <name type="common">Sand rock-cress</name>
    <name type="synonym">Cardaminopsis arenosa</name>
    <dbReference type="NCBI Taxonomy" id="38785"/>
    <lineage>
        <taxon>Eukaryota</taxon>
        <taxon>Viridiplantae</taxon>
        <taxon>Streptophyta</taxon>
        <taxon>Embryophyta</taxon>
        <taxon>Tracheophyta</taxon>
        <taxon>Spermatophyta</taxon>
        <taxon>Magnoliopsida</taxon>
        <taxon>eudicotyledons</taxon>
        <taxon>Gunneridae</taxon>
        <taxon>Pentapetalae</taxon>
        <taxon>rosids</taxon>
        <taxon>malvids</taxon>
        <taxon>Brassicales</taxon>
        <taxon>Brassicaceae</taxon>
        <taxon>Camelineae</taxon>
        <taxon>Arabidopsis</taxon>
    </lineage>
</organism>
<keyword evidence="4" id="KW-0862">Zinc</keyword>
<evidence type="ECO:0000313" key="10">
    <source>
        <dbReference type="Proteomes" id="UP000682877"/>
    </source>
</evidence>
<feature type="domain" description="Replication protein A OB" evidence="8">
    <location>
        <begin position="149"/>
        <end position="240"/>
    </location>
</feature>
<dbReference type="PANTHER" id="PTHR47165">
    <property type="entry name" value="OS03G0429900 PROTEIN"/>
    <property type="match status" value="1"/>
</dbReference>
<gene>
    <name evidence="9" type="ORF">AARE701A_LOCUS616</name>
</gene>
<evidence type="ECO:0000256" key="3">
    <source>
        <dbReference type="ARBA" id="ARBA00022771"/>
    </source>
</evidence>
<feature type="compositionally biased region" description="Polar residues" evidence="6">
    <location>
        <begin position="573"/>
        <end position="588"/>
    </location>
</feature>
<evidence type="ECO:0000313" key="9">
    <source>
        <dbReference type="EMBL" id="CAE5956859.1"/>
    </source>
</evidence>
<feature type="region of interest" description="Disordered" evidence="6">
    <location>
        <begin position="1"/>
        <end position="68"/>
    </location>
</feature>
<evidence type="ECO:0000259" key="7">
    <source>
        <dbReference type="Pfam" id="PF08646"/>
    </source>
</evidence>
<dbReference type="GO" id="GO:0008270">
    <property type="term" value="F:zinc ion binding"/>
    <property type="evidence" value="ECO:0007669"/>
    <property type="project" value="UniProtKB-KW"/>
</dbReference>
<dbReference type="InterPro" id="IPR013955">
    <property type="entry name" value="Rep_factor-A_C"/>
</dbReference>
<evidence type="ECO:0000256" key="4">
    <source>
        <dbReference type="ARBA" id="ARBA00022833"/>
    </source>
</evidence>
<evidence type="ECO:0000259" key="8">
    <source>
        <dbReference type="Pfam" id="PF16900"/>
    </source>
</evidence>
<dbReference type="EMBL" id="LR999451">
    <property type="protein sequence ID" value="CAE5956859.1"/>
    <property type="molecule type" value="Genomic_DNA"/>
</dbReference>
<accession>A0A8S1ZHP9</accession>
<evidence type="ECO:0000256" key="6">
    <source>
        <dbReference type="SAM" id="MobiDB-lite"/>
    </source>
</evidence>
<dbReference type="Pfam" id="PF16900">
    <property type="entry name" value="REPA_OB_2"/>
    <property type="match status" value="1"/>
</dbReference>
<feature type="compositionally biased region" description="Low complexity" evidence="6">
    <location>
        <begin position="488"/>
        <end position="501"/>
    </location>
</feature>
<keyword evidence="5" id="KW-0238">DNA-binding</keyword>
<keyword evidence="3" id="KW-0863">Zinc-finger</keyword>
<feature type="domain" description="Replication factor A C-terminal" evidence="7">
    <location>
        <begin position="310"/>
        <end position="445"/>
    </location>
</feature>
<dbReference type="InterPro" id="IPR012340">
    <property type="entry name" value="NA-bd_OB-fold"/>
</dbReference>
<dbReference type="CDD" id="cd04481">
    <property type="entry name" value="RPA1_DBD_B_like"/>
    <property type="match status" value="1"/>
</dbReference>
<dbReference type="AlphaFoldDB" id="A0A8S1ZHP9"/>
<sequence length="759" mass="84868">MSKVLEPLEEEKTVEQKPRSQEEEDHQESSKKEELLESLCTPTSSDHKIPEVETCPPPPRKRPREISLTKKNRLSKDLRFFEATDVGSQEVEALFVHEPNHILAKSTGKYRPTSLPFKMTLMNTTAISRIPSISDDLYFDFANFPDILNVNGLNENILIDVLGQVVSLGEMTTHDVNNKATKRFEFELRDTNDERLTCTLWGRFAERMWDACQNGGNERVICLIRLAKIGTFKGERSISNAFDMSLLEINPNYPAVQDFVNNLPADVPALTIQEVMPKDAKIIKKKAYFQTFPRKTISELFEATEVGKCNVICTILKVDTDYSWYWFSCLKCSKTAYKIPKIENEIVKKGKKPLFWCPTCKEDTPKVLPRYLLNLAVMDNTGNTMCKLFDKTAAEIIGVSAEDLLEGNWDEIKDPTNLPGPIKDLVGKTFLFVVSIGKENINDTDDTYKVFNVWLGNDLYDNDTVEESENQNDQHTDLSIDQEALALTNSSDNTDVNTTSSATPSSKRSNESSDEAEGQSSTTKKTDNTKRYRCRHSDENRNPNINHEGPTSNIQVKGIFNRLLGGISNIPANENEVSAPTAGVPSSSVKRRHETVTVGGISNRAANENEVSAPTAVVPSSSVKRRHETGEDSTVTSTNSLRSAKKNARTQNRPAQRLQNITNTSNTDSEVVQTPLNPKKAPEKTRKKLSPPSVNSKKAANGIILTNSRNSLRFAKSSAKETQTKNKRCCRSSEGHSDEGLHSEEETGINMTDHQSYSK</sequence>
<evidence type="ECO:0000256" key="5">
    <source>
        <dbReference type="ARBA" id="ARBA00023125"/>
    </source>
</evidence>
<keyword evidence="10" id="KW-1185">Reference proteome</keyword>
<feature type="region of interest" description="Disordered" evidence="6">
    <location>
        <begin position="600"/>
        <end position="759"/>
    </location>
</feature>
<name>A0A8S1ZHP9_ARAAE</name>
<feature type="compositionally biased region" description="Basic and acidic residues" evidence="6">
    <location>
        <begin position="10"/>
        <end position="35"/>
    </location>
</feature>
<dbReference type="InterPro" id="IPR031657">
    <property type="entry name" value="REPA_OB_2"/>
</dbReference>
<dbReference type="Proteomes" id="UP000682877">
    <property type="component" value="Chromosome 1"/>
</dbReference>
<proteinExistence type="inferred from homology"/>
<feature type="compositionally biased region" description="Polar residues" evidence="6">
    <location>
        <begin position="749"/>
        <end position="759"/>
    </location>
</feature>
<feature type="compositionally biased region" description="Low complexity" evidence="6">
    <location>
        <begin position="611"/>
        <end position="622"/>
    </location>
</feature>
<protein>
    <recommendedName>
        <fullName evidence="11">Replication factor A C-terminal domain-containing protein</fullName>
    </recommendedName>
</protein>
<dbReference type="GO" id="GO:0003677">
    <property type="term" value="F:DNA binding"/>
    <property type="evidence" value="ECO:0007669"/>
    <property type="project" value="UniProtKB-KW"/>
</dbReference>
<feature type="region of interest" description="Disordered" evidence="6">
    <location>
        <begin position="573"/>
        <end position="592"/>
    </location>
</feature>
<feature type="compositionally biased region" description="Polar residues" evidence="6">
    <location>
        <begin position="692"/>
        <end position="711"/>
    </location>
</feature>
<feature type="compositionally biased region" description="Polar residues" evidence="6">
    <location>
        <begin position="632"/>
        <end position="642"/>
    </location>
</feature>